<name>A0ABR2A7D2_9ROSI</name>
<organism evidence="1 2">
    <name type="scientific">Hibiscus sabdariffa</name>
    <name type="common">roselle</name>
    <dbReference type="NCBI Taxonomy" id="183260"/>
    <lineage>
        <taxon>Eukaryota</taxon>
        <taxon>Viridiplantae</taxon>
        <taxon>Streptophyta</taxon>
        <taxon>Embryophyta</taxon>
        <taxon>Tracheophyta</taxon>
        <taxon>Spermatophyta</taxon>
        <taxon>Magnoliopsida</taxon>
        <taxon>eudicotyledons</taxon>
        <taxon>Gunneridae</taxon>
        <taxon>Pentapetalae</taxon>
        <taxon>rosids</taxon>
        <taxon>malvids</taxon>
        <taxon>Malvales</taxon>
        <taxon>Malvaceae</taxon>
        <taxon>Malvoideae</taxon>
        <taxon>Hibiscus</taxon>
    </lineage>
</organism>
<reference evidence="1 2" key="1">
    <citation type="journal article" date="2024" name="G3 (Bethesda)">
        <title>Genome assembly of Hibiscus sabdariffa L. provides insights into metabolisms of medicinal natural products.</title>
        <authorList>
            <person name="Kim T."/>
        </authorList>
    </citation>
    <scope>NUCLEOTIDE SEQUENCE [LARGE SCALE GENOMIC DNA]</scope>
    <source>
        <strain evidence="1">TK-2024</strain>
        <tissue evidence="1">Old leaves</tissue>
    </source>
</reference>
<dbReference type="EMBL" id="JBBPBM010000966">
    <property type="protein sequence ID" value="KAK8488905.1"/>
    <property type="molecule type" value="Genomic_DNA"/>
</dbReference>
<evidence type="ECO:0000313" key="2">
    <source>
        <dbReference type="Proteomes" id="UP001472677"/>
    </source>
</evidence>
<dbReference type="Proteomes" id="UP001472677">
    <property type="component" value="Unassembled WGS sequence"/>
</dbReference>
<dbReference type="InterPro" id="IPR045272">
    <property type="entry name" value="ANXUR1/2-like"/>
</dbReference>
<protein>
    <submittedName>
        <fullName evidence="1">Uncharacterized protein</fullName>
    </submittedName>
</protein>
<gene>
    <name evidence="1" type="ORF">V6N12_033825</name>
</gene>
<proteinExistence type="predicted"/>
<evidence type="ECO:0000313" key="1">
    <source>
        <dbReference type="EMBL" id="KAK8488905.1"/>
    </source>
</evidence>
<dbReference type="PANTHER" id="PTHR34590">
    <property type="entry name" value="OS03G0124300 PROTEIN-RELATED"/>
    <property type="match status" value="1"/>
</dbReference>
<accession>A0ABR2A7D2</accession>
<sequence>MDVICVSDGNGIPIYRDYVVRVPQSENDLWVALHPQTSQNPQFNDALLNGLEMFKLSNSDGSLAAPNPRPEMILKAPELKQMQTKKGKFSK</sequence>
<comment type="caution">
    <text evidence="1">The sequence shown here is derived from an EMBL/GenBank/DDBJ whole genome shotgun (WGS) entry which is preliminary data.</text>
</comment>
<keyword evidence="2" id="KW-1185">Reference proteome</keyword>
<dbReference type="PANTHER" id="PTHR34590:SF5">
    <property type="entry name" value="OS04G0586500 PROTEIN"/>
    <property type="match status" value="1"/>
</dbReference>